<dbReference type="EMBL" id="UINC01066193">
    <property type="protein sequence ID" value="SVB96637.1"/>
    <property type="molecule type" value="Genomic_DNA"/>
</dbReference>
<dbReference type="InterPro" id="IPR053926">
    <property type="entry name" value="RecX_HTH_1st"/>
</dbReference>
<dbReference type="InterPro" id="IPR036388">
    <property type="entry name" value="WH-like_DNA-bd_sf"/>
</dbReference>
<feature type="domain" description="RecX first three-helical" evidence="6">
    <location>
        <begin position="10"/>
        <end position="49"/>
    </location>
</feature>
<organism evidence="7">
    <name type="scientific">marine metagenome</name>
    <dbReference type="NCBI Taxonomy" id="408172"/>
    <lineage>
        <taxon>unclassified sequences</taxon>
        <taxon>metagenomes</taxon>
        <taxon>ecological metagenomes</taxon>
    </lineage>
</organism>
<dbReference type="PANTHER" id="PTHR33602:SF1">
    <property type="entry name" value="REGULATORY PROTEIN RECX FAMILY PROTEIN"/>
    <property type="match status" value="1"/>
</dbReference>
<dbReference type="AlphaFoldDB" id="A0A382IBL8"/>
<evidence type="ECO:0000256" key="4">
    <source>
        <dbReference type="ARBA" id="ARBA00022490"/>
    </source>
</evidence>
<dbReference type="InterPro" id="IPR003783">
    <property type="entry name" value="Regulatory_RecX"/>
</dbReference>
<dbReference type="Pfam" id="PF21982">
    <property type="entry name" value="RecX_HTH1"/>
    <property type="match status" value="1"/>
</dbReference>
<protein>
    <recommendedName>
        <fullName evidence="3">Regulatory protein RecX</fullName>
    </recommendedName>
</protein>
<dbReference type="Pfam" id="PF02631">
    <property type="entry name" value="RecX_HTH2"/>
    <property type="match status" value="1"/>
</dbReference>
<evidence type="ECO:0000256" key="2">
    <source>
        <dbReference type="ARBA" id="ARBA00009695"/>
    </source>
</evidence>
<evidence type="ECO:0000256" key="1">
    <source>
        <dbReference type="ARBA" id="ARBA00004496"/>
    </source>
</evidence>
<evidence type="ECO:0000259" key="5">
    <source>
        <dbReference type="Pfam" id="PF02631"/>
    </source>
</evidence>
<keyword evidence="4" id="KW-0963">Cytoplasm</keyword>
<dbReference type="GO" id="GO:0006282">
    <property type="term" value="P:regulation of DNA repair"/>
    <property type="evidence" value="ECO:0007669"/>
    <property type="project" value="InterPro"/>
</dbReference>
<evidence type="ECO:0000256" key="3">
    <source>
        <dbReference type="ARBA" id="ARBA00018111"/>
    </source>
</evidence>
<reference evidence="7" key="1">
    <citation type="submission" date="2018-05" db="EMBL/GenBank/DDBJ databases">
        <authorList>
            <person name="Lanie J.A."/>
            <person name="Ng W.-L."/>
            <person name="Kazmierczak K.M."/>
            <person name="Andrzejewski T.M."/>
            <person name="Davidsen T.M."/>
            <person name="Wayne K.J."/>
            <person name="Tettelin H."/>
            <person name="Glass J.I."/>
            <person name="Rusch D."/>
            <person name="Podicherti R."/>
            <person name="Tsui H.-C.T."/>
            <person name="Winkler M.E."/>
        </authorList>
    </citation>
    <scope>NUCLEOTIDE SEQUENCE</scope>
</reference>
<gene>
    <name evidence="7" type="ORF">METZ01_LOCUS249491</name>
</gene>
<dbReference type="Gene3D" id="1.10.10.10">
    <property type="entry name" value="Winged helix-like DNA-binding domain superfamily/Winged helix DNA-binding domain"/>
    <property type="match status" value="2"/>
</dbReference>
<comment type="subcellular location">
    <subcellularLocation>
        <location evidence="1">Cytoplasm</location>
    </subcellularLocation>
</comment>
<feature type="domain" description="RecX second three-helical" evidence="5">
    <location>
        <begin position="56"/>
        <end position="97"/>
    </location>
</feature>
<proteinExistence type="inferred from homology"/>
<evidence type="ECO:0000259" key="6">
    <source>
        <dbReference type="Pfam" id="PF21982"/>
    </source>
</evidence>
<dbReference type="GO" id="GO:0005737">
    <property type="term" value="C:cytoplasm"/>
    <property type="evidence" value="ECO:0007669"/>
    <property type="project" value="UniProtKB-SubCell"/>
</dbReference>
<accession>A0A382IBL8</accession>
<sequence>MPYEEESKNARRRAIRYLVYRDRSRNEIIRYLNGKKFSADAVDETLTFLESNDYINDDRFAMQFGRSRIVNKKIGRLRLGLELGNKGLERKIIEETLNSLYEEYDEKKIAMSCAKKKLATYSSSNSE</sequence>
<dbReference type="PANTHER" id="PTHR33602">
    <property type="entry name" value="REGULATORY PROTEIN RECX FAMILY PROTEIN"/>
    <property type="match status" value="1"/>
</dbReference>
<feature type="non-terminal residue" evidence="7">
    <location>
        <position position="127"/>
    </location>
</feature>
<comment type="similarity">
    <text evidence="2">Belongs to the RecX family.</text>
</comment>
<name>A0A382IBL8_9ZZZZ</name>
<evidence type="ECO:0000313" key="7">
    <source>
        <dbReference type="EMBL" id="SVB96637.1"/>
    </source>
</evidence>
<dbReference type="InterPro" id="IPR053924">
    <property type="entry name" value="RecX_HTH_2nd"/>
</dbReference>